<gene>
    <name evidence="2" type="ORF">AURDEDRAFT_178182</name>
</gene>
<sequence length="197" mass="22530">MPPKIVAEPFSEWMKRPLVMEVLEGTQAVVKEFHETDASPHEIHACTVARCAAVELVWTTIEEDRAAENIQQVVNQLSDIADLLLAQHASPGVRERMSKFIPDLEAAWMVPIYGALHPIPTILFKRHVFFKKPAPLIGQSLLNTMRSSTFLAVFVIIFQWMMCVKSNLYGYLSSPQRRPFALPQWLLQLLIMKPSYW</sequence>
<organism evidence="2 3">
    <name type="scientific">Auricularia subglabra (strain TFB-10046 / SS5)</name>
    <name type="common">White-rot fungus</name>
    <name type="synonym">Auricularia delicata (strain TFB10046)</name>
    <dbReference type="NCBI Taxonomy" id="717982"/>
    <lineage>
        <taxon>Eukaryota</taxon>
        <taxon>Fungi</taxon>
        <taxon>Dikarya</taxon>
        <taxon>Basidiomycota</taxon>
        <taxon>Agaricomycotina</taxon>
        <taxon>Agaricomycetes</taxon>
        <taxon>Auriculariales</taxon>
        <taxon>Auriculariaceae</taxon>
        <taxon>Auricularia</taxon>
    </lineage>
</organism>
<dbReference type="PANTHER" id="PTHR12459">
    <property type="entry name" value="TRANSMEMBRANE PROTEIN 135-RELATED"/>
    <property type="match status" value="1"/>
</dbReference>
<feature type="transmembrane region" description="Helical" evidence="1">
    <location>
        <begin position="150"/>
        <end position="172"/>
    </location>
</feature>
<dbReference type="InterPro" id="IPR026749">
    <property type="entry name" value="Tmem135"/>
</dbReference>
<keyword evidence="1" id="KW-0812">Transmembrane</keyword>
<protein>
    <submittedName>
        <fullName evidence="2">Uncharacterized protein</fullName>
    </submittedName>
</protein>
<proteinExistence type="predicted"/>
<dbReference type="KEGG" id="adl:AURDEDRAFT_178182"/>
<keyword evidence="1" id="KW-0472">Membrane</keyword>
<dbReference type="PANTHER" id="PTHR12459:SF6">
    <property type="entry name" value="GB|AAD46013.1"/>
    <property type="match status" value="1"/>
</dbReference>
<evidence type="ECO:0000313" key="2">
    <source>
        <dbReference type="EMBL" id="EJD32721.1"/>
    </source>
</evidence>
<keyword evidence="1" id="KW-1133">Transmembrane helix</keyword>
<keyword evidence="3" id="KW-1185">Reference proteome</keyword>
<accession>J0L8N7</accession>
<evidence type="ECO:0000256" key="1">
    <source>
        <dbReference type="SAM" id="Phobius"/>
    </source>
</evidence>
<reference evidence="3" key="1">
    <citation type="journal article" date="2012" name="Science">
        <title>The Paleozoic origin of enzymatic lignin decomposition reconstructed from 31 fungal genomes.</title>
        <authorList>
            <person name="Floudas D."/>
            <person name="Binder M."/>
            <person name="Riley R."/>
            <person name="Barry K."/>
            <person name="Blanchette R.A."/>
            <person name="Henrissat B."/>
            <person name="Martinez A.T."/>
            <person name="Otillar R."/>
            <person name="Spatafora J.W."/>
            <person name="Yadav J.S."/>
            <person name="Aerts A."/>
            <person name="Benoit I."/>
            <person name="Boyd A."/>
            <person name="Carlson A."/>
            <person name="Copeland A."/>
            <person name="Coutinho P.M."/>
            <person name="de Vries R.P."/>
            <person name="Ferreira P."/>
            <person name="Findley K."/>
            <person name="Foster B."/>
            <person name="Gaskell J."/>
            <person name="Glotzer D."/>
            <person name="Gorecki P."/>
            <person name="Heitman J."/>
            <person name="Hesse C."/>
            <person name="Hori C."/>
            <person name="Igarashi K."/>
            <person name="Jurgens J.A."/>
            <person name="Kallen N."/>
            <person name="Kersten P."/>
            <person name="Kohler A."/>
            <person name="Kuees U."/>
            <person name="Kumar T.K.A."/>
            <person name="Kuo A."/>
            <person name="LaButti K."/>
            <person name="Larrondo L.F."/>
            <person name="Lindquist E."/>
            <person name="Ling A."/>
            <person name="Lombard V."/>
            <person name="Lucas S."/>
            <person name="Lundell T."/>
            <person name="Martin R."/>
            <person name="McLaughlin D.J."/>
            <person name="Morgenstern I."/>
            <person name="Morin E."/>
            <person name="Murat C."/>
            <person name="Nagy L.G."/>
            <person name="Nolan M."/>
            <person name="Ohm R.A."/>
            <person name="Patyshakuliyeva A."/>
            <person name="Rokas A."/>
            <person name="Ruiz-Duenas F.J."/>
            <person name="Sabat G."/>
            <person name="Salamov A."/>
            <person name="Samejima M."/>
            <person name="Schmutz J."/>
            <person name="Slot J.C."/>
            <person name="St John F."/>
            <person name="Stenlid J."/>
            <person name="Sun H."/>
            <person name="Sun S."/>
            <person name="Syed K."/>
            <person name="Tsang A."/>
            <person name="Wiebenga A."/>
            <person name="Young D."/>
            <person name="Pisabarro A."/>
            <person name="Eastwood D.C."/>
            <person name="Martin F."/>
            <person name="Cullen D."/>
            <person name="Grigoriev I.V."/>
            <person name="Hibbett D.S."/>
        </authorList>
    </citation>
    <scope>NUCLEOTIDE SEQUENCE [LARGE SCALE GENOMIC DNA]</scope>
    <source>
        <strain evidence="3">TFB10046</strain>
    </source>
</reference>
<name>J0L8N7_AURST</name>
<dbReference type="OrthoDB" id="291792at2759"/>
<feature type="non-terminal residue" evidence="2">
    <location>
        <position position="197"/>
    </location>
</feature>
<dbReference type="AlphaFoldDB" id="J0L8N7"/>
<dbReference type="EMBL" id="JH688709">
    <property type="protein sequence ID" value="EJD32721.1"/>
    <property type="molecule type" value="Genomic_DNA"/>
</dbReference>
<dbReference type="Proteomes" id="UP000006514">
    <property type="component" value="Unassembled WGS sequence"/>
</dbReference>
<evidence type="ECO:0000313" key="3">
    <source>
        <dbReference type="Proteomes" id="UP000006514"/>
    </source>
</evidence>
<dbReference type="InParanoid" id="J0L8N7"/>